<gene>
    <name evidence="1" type="ORF">GGP41_010665</name>
</gene>
<name>A0A8H5ZL01_COCSA</name>
<organism evidence="1 2">
    <name type="scientific">Cochliobolus sativus</name>
    <name type="common">Common root rot and spot blotch fungus</name>
    <name type="synonym">Bipolaris sorokiniana</name>
    <dbReference type="NCBI Taxonomy" id="45130"/>
    <lineage>
        <taxon>Eukaryota</taxon>
        <taxon>Fungi</taxon>
        <taxon>Dikarya</taxon>
        <taxon>Ascomycota</taxon>
        <taxon>Pezizomycotina</taxon>
        <taxon>Dothideomycetes</taxon>
        <taxon>Pleosporomycetidae</taxon>
        <taxon>Pleosporales</taxon>
        <taxon>Pleosporineae</taxon>
        <taxon>Pleosporaceae</taxon>
        <taxon>Bipolaris</taxon>
    </lineage>
</organism>
<sequence length="157" mass="17180">MCSVGECRSRVNIHVISEWKRHSYNCRDVHRVSESVSQDVLLTGFFPDCAPRPLGDDLGISAERRIASMDPSERLDLGRTSSAALGVLIIHSPREYAAAQCGTSSSFASPGCKRGFRHAVATVKSHSSPRGCLAWTHIVVTFMISNCLERNARHGVL</sequence>
<protein>
    <submittedName>
        <fullName evidence="1">Uncharacterized protein</fullName>
    </submittedName>
</protein>
<accession>A0A8H5ZL01</accession>
<reference evidence="1" key="1">
    <citation type="submission" date="2019-11" db="EMBL/GenBank/DDBJ databases">
        <title>Bipolaris sorokiniana Genome sequencing.</title>
        <authorList>
            <person name="Wang H."/>
        </authorList>
    </citation>
    <scope>NUCLEOTIDE SEQUENCE</scope>
</reference>
<proteinExistence type="predicted"/>
<dbReference type="Proteomes" id="UP000624244">
    <property type="component" value="Unassembled WGS sequence"/>
</dbReference>
<evidence type="ECO:0000313" key="2">
    <source>
        <dbReference type="Proteomes" id="UP000624244"/>
    </source>
</evidence>
<dbReference type="AlphaFoldDB" id="A0A8H5ZL01"/>
<evidence type="ECO:0000313" key="1">
    <source>
        <dbReference type="EMBL" id="KAF5851091.1"/>
    </source>
</evidence>
<dbReference type="EMBL" id="WNKQ01000006">
    <property type="protein sequence ID" value="KAF5851091.1"/>
    <property type="molecule type" value="Genomic_DNA"/>
</dbReference>
<comment type="caution">
    <text evidence="1">The sequence shown here is derived from an EMBL/GenBank/DDBJ whole genome shotgun (WGS) entry which is preliminary data.</text>
</comment>